<dbReference type="Gene3D" id="3.30.565.10">
    <property type="entry name" value="Histidine kinase-like ATPase, C-terminal domain"/>
    <property type="match status" value="1"/>
</dbReference>
<dbReference type="SUPFAM" id="SSF47384">
    <property type="entry name" value="Homodimeric domain of signal transducing histidine kinase"/>
    <property type="match status" value="1"/>
</dbReference>
<accession>A0A0G8AW04</accession>
<sequence>MAEGVALLLGVGLGLLAPWLLQQRRSSRRHLPLNDQMLQWLRQAPVGVLVLDQRQTVRLVNGKACVLLHLEGEETTREQRPLLEAIRCHQLEEVSDRARRTGQPQRVKWVFTSTSRNPHHLEPVTTEQLEAVALPGHQGWVGVFLLNRHSLLAQREQQERWVSDVAHELKTPLTALRLVSENLVDSCNPRQARLMERLQKEIVRLQSLVEDLLELSRLENTRLHHHAIPVTVVDHVKAAWQFLLPLAEPRHVGLTITSTSPAVTIPADASRLQRALLNLLDNALRYSPNHSTIQVKIVEDRNWLKLDVEDQGSGFSETDLQHVFERFYRGDASRARASSLSGSGLGLAIVQQIATTHGGHVRALNRPEGGASVRLTLPTNPPVSQETRLMVGR</sequence>
<name>A0A0G8AW04_9SYNE</name>
<dbReference type="SUPFAM" id="SSF55874">
    <property type="entry name" value="ATPase domain of HSP90 chaperone/DNA topoisomerase II/histidine kinase"/>
    <property type="match status" value="1"/>
</dbReference>
<evidence type="ECO:0000313" key="8">
    <source>
        <dbReference type="EMBL" id="KKZ12525.1"/>
    </source>
</evidence>
<keyword evidence="4" id="KW-0808">Transferase</keyword>
<dbReference type="Gene3D" id="1.10.287.130">
    <property type="match status" value="1"/>
</dbReference>
<comment type="catalytic activity">
    <reaction evidence="1">
        <text>ATP + protein L-histidine = ADP + protein N-phospho-L-histidine.</text>
        <dbReference type="EC" id="2.7.13.3"/>
    </reaction>
</comment>
<feature type="domain" description="Histidine kinase" evidence="7">
    <location>
        <begin position="164"/>
        <end position="381"/>
    </location>
</feature>
<dbReference type="GO" id="GO:0000155">
    <property type="term" value="F:phosphorelay sensor kinase activity"/>
    <property type="evidence" value="ECO:0007669"/>
    <property type="project" value="InterPro"/>
</dbReference>
<evidence type="ECO:0000259" key="7">
    <source>
        <dbReference type="PROSITE" id="PS50109"/>
    </source>
</evidence>
<evidence type="ECO:0000256" key="3">
    <source>
        <dbReference type="ARBA" id="ARBA00022553"/>
    </source>
</evidence>
<dbReference type="GO" id="GO:0005886">
    <property type="term" value="C:plasma membrane"/>
    <property type="evidence" value="ECO:0007669"/>
    <property type="project" value="TreeGrafter"/>
</dbReference>
<dbReference type="PRINTS" id="PR00344">
    <property type="entry name" value="BCTRLSENSOR"/>
</dbReference>
<reference evidence="8 9" key="2">
    <citation type="submission" date="2015-05" db="EMBL/GenBank/DDBJ databases">
        <title>Lifestyle Evolution in Cyanobacterial Symbionts of Sponges.</title>
        <authorList>
            <person name="Burgsdorf I."/>
            <person name="Slaby B.M."/>
            <person name="Handley K.M."/>
            <person name="Haber M."/>
            <person name="Blom J."/>
            <person name="Marshall C.W."/>
            <person name="Gilbert J.A."/>
            <person name="Hentschel U."/>
            <person name="Steindler L."/>
        </authorList>
    </citation>
    <scope>NUCLEOTIDE SEQUENCE [LARGE SCALE GENOMIC DNA]</scope>
    <source>
        <strain evidence="8">15L</strain>
    </source>
</reference>
<dbReference type="EC" id="2.7.13.3" evidence="2"/>
<dbReference type="PANTHER" id="PTHR45453">
    <property type="entry name" value="PHOSPHATE REGULON SENSOR PROTEIN PHOR"/>
    <property type="match status" value="1"/>
</dbReference>
<dbReference type="PROSITE" id="PS50109">
    <property type="entry name" value="HIS_KIN"/>
    <property type="match status" value="1"/>
</dbReference>
<evidence type="ECO:0000256" key="1">
    <source>
        <dbReference type="ARBA" id="ARBA00000085"/>
    </source>
</evidence>
<gene>
    <name evidence="8" type="ORF">TQ37_05390</name>
</gene>
<dbReference type="Pfam" id="PF02518">
    <property type="entry name" value="HATPase_c"/>
    <property type="match status" value="1"/>
</dbReference>
<dbReference type="CDD" id="cd00082">
    <property type="entry name" value="HisKA"/>
    <property type="match status" value="1"/>
</dbReference>
<dbReference type="GO" id="GO:0004721">
    <property type="term" value="F:phosphoprotein phosphatase activity"/>
    <property type="evidence" value="ECO:0007669"/>
    <property type="project" value="TreeGrafter"/>
</dbReference>
<reference evidence="8 9" key="1">
    <citation type="submission" date="2015-02" db="EMBL/GenBank/DDBJ databases">
        <authorList>
            <person name="Slaby B."/>
            <person name="Hentschel U."/>
        </authorList>
    </citation>
    <scope>NUCLEOTIDE SEQUENCE [LARGE SCALE GENOMIC DNA]</scope>
    <source>
        <strain evidence="8">15L</strain>
    </source>
</reference>
<dbReference type="GO" id="GO:0016036">
    <property type="term" value="P:cellular response to phosphate starvation"/>
    <property type="evidence" value="ECO:0007669"/>
    <property type="project" value="TreeGrafter"/>
</dbReference>
<dbReference type="InterPro" id="IPR005467">
    <property type="entry name" value="His_kinase_dom"/>
</dbReference>
<evidence type="ECO:0000256" key="5">
    <source>
        <dbReference type="ARBA" id="ARBA00022777"/>
    </source>
</evidence>
<evidence type="ECO:0000313" key="9">
    <source>
        <dbReference type="Proteomes" id="UP000035037"/>
    </source>
</evidence>
<dbReference type="SMART" id="SM00388">
    <property type="entry name" value="HisKA"/>
    <property type="match status" value="1"/>
</dbReference>
<keyword evidence="5" id="KW-0418">Kinase</keyword>
<dbReference type="InterPro" id="IPR004358">
    <property type="entry name" value="Sig_transdc_His_kin-like_C"/>
</dbReference>
<dbReference type="Proteomes" id="UP000035037">
    <property type="component" value="Unassembled WGS sequence"/>
</dbReference>
<evidence type="ECO:0000256" key="2">
    <source>
        <dbReference type="ARBA" id="ARBA00012438"/>
    </source>
</evidence>
<dbReference type="InterPro" id="IPR003594">
    <property type="entry name" value="HATPase_dom"/>
</dbReference>
<proteinExistence type="predicted"/>
<dbReference type="FunFam" id="3.30.565.10:FF:000006">
    <property type="entry name" value="Sensor histidine kinase WalK"/>
    <property type="match status" value="1"/>
</dbReference>
<dbReference type="SMART" id="SM00387">
    <property type="entry name" value="HATPase_c"/>
    <property type="match status" value="1"/>
</dbReference>
<protein>
    <recommendedName>
        <fullName evidence="2">histidine kinase</fullName>
        <ecNumber evidence="2">2.7.13.3</ecNumber>
    </recommendedName>
</protein>
<organism evidence="8 9">
    <name type="scientific">Candidatus Synechococcus spongiarum 15L</name>
    <dbReference type="NCBI Taxonomy" id="1608419"/>
    <lineage>
        <taxon>Bacteria</taxon>
        <taxon>Bacillati</taxon>
        <taxon>Cyanobacteriota</taxon>
        <taxon>Cyanophyceae</taxon>
        <taxon>Synechococcales</taxon>
        <taxon>Synechococcaceae</taxon>
        <taxon>Synechococcus</taxon>
    </lineage>
</organism>
<evidence type="ECO:0000256" key="6">
    <source>
        <dbReference type="ARBA" id="ARBA00023012"/>
    </source>
</evidence>
<comment type="caution">
    <text evidence="8">The sequence shown here is derived from an EMBL/GenBank/DDBJ whole genome shotgun (WGS) entry which is preliminary data.</text>
</comment>
<dbReference type="AlphaFoldDB" id="A0A0G8AW04"/>
<dbReference type="InterPro" id="IPR003661">
    <property type="entry name" value="HisK_dim/P_dom"/>
</dbReference>
<dbReference type="InterPro" id="IPR050351">
    <property type="entry name" value="BphY/WalK/GraS-like"/>
</dbReference>
<dbReference type="PANTHER" id="PTHR45453:SF1">
    <property type="entry name" value="PHOSPHATE REGULON SENSOR PROTEIN PHOR"/>
    <property type="match status" value="1"/>
</dbReference>
<keyword evidence="6" id="KW-0902">Two-component regulatory system</keyword>
<evidence type="ECO:0000256" key="4">
    <source>
        <dbReference type="ARBA" id="ARBA00022679"/>
    </source>
</evidence>
<dbReference type="Pfam" id="PF00512">
    <property type="entry name" value="HisKA"/>
    <property type="match status" value="1"/>
</dbReference>
<dbReference type="InterPro" id="IPR036097">
    <property type="entry name" value="HisK_dim/P_sf"/>
</dbReference>
<keyword evidence="3" id="KW-0597">Phosphoprotein</keyword>
<dbReference type="PATRIC" id="fig|1608419.3.peg.81"/>
<dbReference type="InterPro" id="IPR036890">
    <property type="entry name" value="HATPase_C_sf"/>
</dbReference>
<dbReference type="EMBL" id="JYFQ01000107">
    <property type="protein sequence ID" value="KKZ12525.1"/>
    <property type="molecule type" value="Genomic_DNA"/>
</dbReference>
<dbReference type="CDD" id="cd00075">
    <property type="entry name" value="HATPase"/>
    <property type="match status" value="1"/>
</dbReference>